<dbReference type="Pfam" id="PF00701">
    <property type="entry name" value="DHDPS"/>
    <property type="match status" value="1"/>
</dbReference>
<evidence type="ECO:0000256" key="5">
    <source>
        <dbReference type="ARBA" id="ARBA00022605"/>
    </source>
</evidence>
<evidence type="ECO:0000256" key="13">
    <source>
        <dbReference type="PIRSR" id="PIRSR001365-2"/>
    </source>
</evidence>
<feature type="chain" id="PRO_5041194666" description="4-hydroxy-tetrahydrodipicolinate synthase" evidence="14">
    <location>
        <begin position="22"/>
        <end position="312"/>
    </location>
</feature>
<dbReference type="EMBL" id="BRXZ01000934">
    <property type="protein sequence ID" value="GMH57867.1"/>
    <property type="molecule type" value="Genomic_DNA"/>
</dbReference>
<feature type="signal peptide" evidence="14">
    <location>
        <begin position="1"/>
        <end position="21"/>
    </location>
</feature>
<dbReference type="EC" id="4.3.3.7" evidence="3"/>
<evidence type="ECO:0000256" key="10">
    <source>
        <dbReference type="ARBA" id="ARBA00047836"/>
    </source>
</evidence>
<evidence type="ECO:0000313" key="16">
    <source>
        <dbReference type="Proteomes" id="UP001165082"/>
    </source>
</evidence>
<proteinExistence type="inferred from homology"/>
<comment type="caution">
    <text evidence="15">The sequence shown here is derived from an EMBL/GenBank/DDBJ whole genome shotgun (WGS) entry which is preliminary data.</text>
</comment>
<dbReference type="SUPFAM" id="SSF51569">
    <property type="entry name" value="Aldolase"/>
    <property type="match status" value="1"/>
</dbReference>
<evidence type="ECO:0000313" key="15">
    <source>
        <dbReference type="EMBL" id="GMH57867.1"/>
    </source>
</evidence>
<dbReference type="GO" id="GO:0008840">
    <property type="term" value="F:4-hydroxy-tetrahydrodipicolinate synthase activity"/>
    <property type="evidence" value="ECO:0007669"/>
    <property type="project" value="UniProtKB-EC"/>
</dbReference>
<accession>A0A9W6ZNZ1</accession>
<dbReference type="InterPro" id="IPR005263">
    <property type="entry name" value="DapA"/>
</dbReference>
<dbReference type="OrthoDB" id="191315at2759"/>
<protein>
    <recommendedName>
        <fullName evidence="3">4-hydroxy-tetrahydrodipicolinate synthase</fullName>
        <ecNumber evidence="3">4.3.3.7</ecNumber>
    </recommendedName>
</protein>
<evidence type="ECO:0000256" key="11">
    <source>
        <dbReference type="PIRNR" id="PIRNR001365"/>
    </source>
</evidence>
<evidence type="ECO:0000256" key="9">
    <source>
        <dbReference type="ARBA" id="ARBA00023270"/>
    </source>
</evidence>
<evidence type="ECO:0000256" key="1">
    <source>
        <dbReference type="ARBA" id="ARBA00003294"/>
    </source>
</evidence>
<feature type="active site" description="Proton donor/acceptor" evidence="12">
    <location>
        <position position="182"/>
    </location>
</feature>
<keyword evidence="4" id="KW-0963">Cytoplasm</keyword>
<dbReference type="Gene3D" id="3.20.20.70">
    <property type="entry name" value="Aldolase class I"/>
    <property type="match status" value="1"/>
</dbReference>
<dbReference type="EMBL" id="BRXZ01000934">
    <property type="protein sequence ID" value="GMH57863.1"/>
    <property type="molecule type" value="Genomic_DNA"/>
</dbReference>
<keyword evidence="5" id="KW-0028">Amino-acid biosynthesis</keyword>
<evidence type="ECO:0000256" key="14">
    <source>
        <dbReference type="SAM" id="SignalP"/>
    </source>
</evidence>
<organism evidence="15 16">
    <name type="scientific">Triparma retinervis</name>
    <dbReference type="NCBI Taxonomy" id="2557542"/>
    <lineage>
        <taxon>Eukaryota</taxon>
        <taxon>Sar</taxon>
        <taxon>Stramenopiles</taxon>
        <taxon>Ochrophyta</taxon>
        <taxon>Bolidophyceae</taxon>
        <taxon>Parmales</taxon>
        <taxon>Triparmaceae</taxon>
        <taxon>Triparma</taxon>
    </lineage>
</organism>
<dbReference type="GO" id="GO:0009089">
    <property type="term" value="P:lysine biosynthetic process via diaminopimelate"/>
    <property type="evidence" value="ECO:0007669"/>
    <property type="project" value="InterPro"/>
</dbReference>
<comment type="pathway">
    <text evidence="2">Amino-acid biosynthesis; L-lysine biosynthesis via DAP pathway; (S)-tetrahydrodipicolinate from L-aspartate: step 3/4.</text>
</comment>
<dbReference type="InterPro" id="IPR013785">
    <property type="entry name" value="Aldolase_TIM"/>
</dbReference>
<dbReference type="AlphaFoldDB" id="A0A9W6ZNZ1"/>
<dbReference type="PANTHER" id="PTHR12128:SF66">
    <property type="entry name" value="4-HYDROXY-2-OXOGLUTARATE ALDOLASE, MITOCHONDRIAL"/>
    <property type="match status" value="1"/>
</dbReference>
<sequence>MMTLLILTLMALTAQITTSFSQPPKLPSSSPSRLTFRTHPPATSLFALNRGSTVAIITPMTPTGEIDYDSYKALVHWHIREGTDGLCVLGTTGEAAVMTMEERERVLEATMEAKGDSDISIIVGTGTINPQTCIEFSKQALAHGADGALVVTPYYVKPTPAGLVNHFKTIAEAVPDLPIVLYNVPSRTGCDMQPETVSMVKDACNGVVVGIKEATGDVSRVSPIKSLCGSDFLMWSGDDETGSEFVLSGGDGVISVSANCAPNAMSRIMKAALDGDRSTVEALNGPLKPMHDKLFVESNPIPVNTRLRADAE</sequence>
<evidence type="ECO:0000256" key="2">
    <source>
        <dbReference type="ARBA" id="ARBA00005120"/>
    </source>
</evidence>
<feature type="binding site" evidence="13">
    <location>
        <position position="92"/>
    </location>
    <ligand>
        <name>pyruvate</name>
        <dbReference type="ChEBI" id="CHEBI:15361"/>
    </ligand>
</feature>
<name>A0A9W6ZNZ1_9STRA</name>
<evidence type="ECO:0000256" key="3">
    <source>
        <dbReference type="ARBA" id="ARBA00012086"/>
    </source>
</evidence>
<evidence type="ECO:0000256" key="6">
    <source>
        <dbReference type="ARBA" id="ARBA00022915"/>
    </source>
</evidence>
<feature type="binding site" evidence="13">
    <location>
        <position position="254"/>
    </location>
    <ligand>
        <name>pyruvate</name>
        <dbReference type="ChEBI" id="CHEBI:15361"/>
    </ligand>
</feature>
<dbReference type="SMART" id="SM01130">
    <property type="entry name" value="DHDPS"/>
    <property type="match status" value="1"/>
</dbReference>
<keyword evidence="6" id="KW-0220">Diaminopimelate biosynthesis</keyword>
<comment type="catalytic activity">
    <reaction evidence="10">
        <text>L-aspartate 4-semialdehyde + pyruvate = (2S,4S)-4-hydroxy-2,3,4,5-tetrahydrodipicolinate + H2O + H(+)</text>
        <dbReference type="Rhea" id="RHEA:34171"/>
        <dbReference type="ChEBI" id="CHEBI:15361"/>
        <dbReference type="ChEBI" id="CHEBI:15377"/>
        <dbReference type="ChEBI" id="CHEBI:15378"/>
        <dbReference type="ChEBI" id="CHEBI:67139"/>
        <dbReference type="ChEBI" id="CHEBI:537519"/>
        <dbReference type="EC" id="4.3.3.7"/>
    </reaction>
</comment>
<evidence type="ECO:0000256" key="8">
    <source>
        <dbReference type="ARBA" id="ARBA00023239"/>
    </source>
</evidence>
<gene>
    <name evidence="15" type="ORF">TrRE_jg2479</name>
</gene>
<dbReference type="Proteomes" id="UP001165082">
    <property type="component" value="Unassembled WGS sequence"/>
</dbReference>
<dbReference type="PRINTS" id="PR00146">
    <property type="entry name" value="DHPICSNTHASE"/>
</dbReference>
<dbReference type="CDD" id="cd00950">
    <property type="entry name" value="DHDPS"/>
    <property type="match status" value="1"/>
</dbReference>
<evidence type="ECO:0000256" key="4">
    <source>
        <dbReference type="ARBA" id="ARBA00022490"/>
    </source>
</evidence>
<keyword evidence="9" id="KW-0704">Schiff base</keyword>
<comment type="similarity">
    <text evidence="11">Belongs to the DapA family.</text>
</comment>
<feature type="active site" description="Schiff-base intermediate with substrate" evidence="12">
    <location>
        <position position="212"/>
    </location>
</feature>
<keyword evidence="7" id="KW-0457">Lysine biosynthesis</keyword>
<dbReference type="PANTHER" id="PTHR12128">
    <property type="entry name" value="DIHYDRODIPICOLINATE SYNTHASE"/>
    <property type="match status" value="1"/>
</dbReference>
<evidence type="ECO:0000256" key="7">
    <source>
        <dbReference type="ARBA" id="ARBA00023154"/>
    </source>
</evidence>
<keyword evidence="16" id="KW-1185">Reference proteome</keyword>
<reference evidence="15" key="1">
    <citation type="submission" date="2022-07" db="EMBL/GenBank/DDBJ databases">
        <title>Genome analysis of Parmales, a sister group of diatoms, reveals the evolutionary specialization of diatoms from phago-mixotrophs to photoautotrophs.</title>
        <authorList>
            <person name="Ban H."/>
            <person name="Sato S."/>
            <person name="Yoshikawa S."/>
            <person name="Kazumasa Y."/>
            <person name="Nakamura Y."/>
            <person name="Ichinomiya M."/>
            <person name="Saitoh K."/>
            <person name="Sato N."/>
            <person name="Blanc-Mathieu R."/>
            <person name="Endo H."/>
            <person name="Kuwata A."/>
            <person name="Ogata H."/>
        </authorList>
    </citation>
    <scope>NUCLEOTIDE SEQUENCE</scope>
</reference>
<comment type="function">
    <text evidence="1">Catalyzes the condensation of (S)-aspartate-beta-semialdehyde [(S)-ASA] and pyruvate to 4-hydroxy-tetrahydrodipicolinate (HTPA).</text>
</comment>
<keyword evidence="14" id="KW-0732">Signal</keyword>
<keyword evidence="8 11" id="KW-0456">Lyase</keyword>
<dbReference type="GO" id="GO:0019877">
    <property type="term" value="P:diaminopimelate biosynthetic process"/>
    <property type="evidence" value="ECO:0007669"/>
    <property type="project" value="UniProtKB-KW"/>
</dbReference>
<dbReference type="InterPro" id="IPR002220">
    <property type="entry name" value="DapA-like"/>
</dbReference>
<evidence type="ECO:0000256" key="12">
    <source>
        <dbReference type="PIRSR" id="PIRSR001365-1"/>
    </source>
</evidence>
<dbReference type="NCBIfam" id="TIGR00674">
    <property type="entry name" value="dapA"/>
    <property type="match status" value="1"/>
</dbReference>
<dbReference type="PIRSF" id="PIRSF001365">
    <property type="entry name" value="DHDPS"/>
    <property type="match status" value="1"/>
</dbReference>
<dbReference type="HAMAP" id="MF_00418">
    <property type="entry name" value="DapA"/>
    <property type="match status" value="1"/>
</dbReference>